<dbReference type="OrthoDB" id="3181259at2759"/>
<name>A0A4Y9XVW2_9AGAM</name>
<sequence length="541" mass="60417">MTVESAKTLHNARAPISRLLPDALPHVFAILSFIEPQMDLSRAAVGYRRLSDQEQRRKALGWIRVTHVCTAWRESALCEPRLWSHVTPWTSRKWAAAMVARSKASPLTFIANLGEESDKWLKLAAEVLGPKHLSRLRYFMICAGPSLVSKPQLLPTFSGPASVLDSLEIHSPYGGRSAVVPPSMLDVPLPALRRFVLRGWFLSSWSAPFLQNLTDLRLSLSVWDMRSLEKMPTFPELLQIVARSPMLSILTLENILGHEDVSLPADFVPVVLSHLTELTLVGPALTVTCFLQAVDIPTTTSVSVTSIGELEEQTPLIALQTPRFTTGPPLRTLLLGSDLTKPVLVLQAWDSEAPSPHSQLCIPRPRLSFRVDLPRRLPEDVHIAAWKSLMFLFCTRLRAKALDTLTFGGDLLTRLNADDLRELFVSRHIGLSGLTRLAIIDGDMTVIFPLLTERAPDDQDGGPLVLPLLRYLDMQRSATKVPDVKPLMVMLQDRCQRGLPIRSLMLRMPCTERAWVKMMESSVEELCVRMDENPVGAYLGY</sequence>
<accession>A0A4Y9XVW2</accession>
<evidence type="ECO:0000313" key="1">
    <source>
        <dbReference type="EMBL" id="TFY54394.1"/>
    </source>
</evidence>
<evidence type="ECO:0008006" key="3">
    <source>
        <dbReference type="Google" id="ProtNLM"/>
    </source>
</evidence>
<reference evidence="1 2" key="1">
    <citation type="submission" date="2019-02" db="EMBL/GenBank/DDBJ databases">
        <title>Genome sequencing of the rare red list fungi Dentipellis fragilis.</title>
        <authorList>
            <person name="Buettner E."/>
            <person name="Kellner H."/>
        </authorList>
    </citation>
    <scope>NUCLEOTIDE SEQUENCE [LARGE SCALE GENOMIC DNA]</scope>
    <source>
        <strain evidence="1 2">DSM 105465</strain>
    </source>
</reference>
<keyword evidence="2" id="KW-1185">Reference proteome</keyword>
<evidence type="ECO:0000313" key="2">
    <source>
        <dbReference type="Proteomes" id="UP000298327"/>
    </source>
</evidence>
<dbReference type="Proteomes" id="UP000298327">
    <property type="component" value="Unassembled WGS sequence"/>
</dbReference>
<dbReference type="EMBL" id="SEOQ01001031">
    <property type="protein sequence ID" value="TFY54394.1"/>
    <property type="molecule type" value="Genomic_DNA"/>
</dbReference>
<dbReference type="AlphaFoldDB" id="A0A4Y9XVW2"/>
<comment type="caution">
    <text evidence="1">The sequence shown here is derived from an EMBL/GenBank/DDBJ whole genome shotgun (WGS) entry which is preliminary data.</text>
</comment>
<gene>
    <name evidence="1" type="ORF">EVG20_g9719</name>
</gene>
<protein>
    <recommendedName>
        <fullName evidence="3">F-box domain-containing protein</fullName>
    </recommendedName>
</protein>
<proteinExistence type="predicted"/>
<organism evidence="1 2">
    <name type="scientific">Dentipellis fragilis</name>
    <dbReference type="NCBI Taxonomy" id="205917"/>
    <lineage>
        <taxon>Eukaryota</taxon>
        <taxon>Fungi</taxon>
        <taxon>Dikarya</taxon>
        <taxon>Basidiomycota</taxon>
        <taxon>Agaricomycotina</taxon>
        <taxon>Agaricomycetes</taxon>
        <taxon>Russulales</taxon>
        <taxon>Hericiaceae</taxon>
        <taxon>Dentipellis</taxon>
    </lineage>
</organism>